<keyword evidence="1" id="KW-0472">Membrane</keyword>
<organism evidence="2 3">
    <name type="scientific">Methanobacterium formicicum (strain DSM 3637 / PP1)</name>
    <dbReference type="NCBI Taxonomy" id="1204725"/>
    <lineage>
        <taxon>Archaea</taxon>
        <taxon>Methanobacteriati</taxon>
        <taxon>Methanobacteriota</taxon>
        <taxon>Methanomada group</taxon>
        <taxon>Methanobacteria</taxon>
        <taxon>Methanobacteriales</taxon>
        <taxon>Methanobacteriaceae</taxon>
        <taxon>Methanobacterium</taxon>
    </lineage>
</organism>
<feature type="transmembrane region" description="Helical" evidence="1">
    <location>
        <begin position="76"/>
        <end position="96"/>
    </location>
</feature>
<evidence type="ECO:0000313" key="3">
    <source>
        <dbReference type="Proteomes" id="UP000007360"/>
    </source>
</evidence>
<dbReference type="AlphaFoldDB" id="K2QXA2"/>
<proteinExistence type="predicted"/>
<comment type="caution">
    <text evidence="2">The sequence shown here is derived from an EMBL/GenBank/DDBJ whole genome shotgun (WGS) entry which is preliminary data.</text>
</comment>
<keyword evidence="1" id="KW-1133">Transmembrane helix</keyword>
<keyword evidence="3" id="KW-1185">Reference proteome</keyword>
<keyword evidence="1" id="KW-0812">Transmembrane</keyword>
<evidence type="ECO:0000313" key="2">
    <source>
        <dbReference type="EMBL" id="EKF84863.1"/>
    </source>
</evidence>
<accession>K2QXA2</accession>
<evidence type="ECO:0000256" key="1">
    <source>
        <dbReference type="SAM" id="Phobius"/>
    </source>
</evidence>
<gene>
    <name evidence="2" type="ORF">A994_11732</name>
</gene>
<evidence type="ECO:0008006" key="4">
    <source>
        <dbReference type="Google" id="ProtNLM"/>
    </source>
</evidence>
<sequence>MEDGESINDFDSCQCGGKLYIMEEDGETEIQSPKITCKNCGNTTTDETAFCSSCGQILIPAKEVSGTNRSETFKPIGIFAGVTFIVVVSIVLLGLLI</sequence>
<dbReference type="Proteomes" id="UP000007360">
    <property type="component" value="Unassembled WGS sequence"/>
</dbReference>
<reference evidence="2 3" key="1">
    <citation type="journal article" date="2012" name="J. Bacteriol.">
        <title>Draft genome sequence of Methanobacterium formicicum DSM 3637, an archaebacterium isolated from the methane producer amoeba Pelomyxa palustris.</title>
        <authorList>
            <person name="Gutierrez G."/>
        </authorList>
    </citation>
    <scope>NUCLEOTIDE SEQUENCE [LARGE SCALE GENOMIC DNA]</scope>
    <source>
        <strain evidence="3">DSM 3637 / PP1</strain>
    </source>
</reference>
<dbReference type="PATRIC" id="fig|1204725.3.peg.2355"/>
<protein>
    <recommendedName>
        <fullName evidence="4">Zinc-ribbon domain-containing protein</fullName>
    </recommendedName>
</protein>
<dbReference type="EMBL" id="AMPO01000012">
    <property type="protein sequence ID" value="EKF84863.1"/>
    <property type="molecule type" value="Genomic_DNA"/>
</dbReference>
<name>K2QXA2_METFP</name>